<keyword evidence="10" id="KW-1185">Reference proteome</keyword>
<name>A0A6A3HYM1_9STRA</name>
<evidence type="ECO:0000313" key="9">
    <source>
        <dbReference type="Proteomes" id="UP000429607"/>
    </source>
</evidence>
<evidence type="ECO:0000313" key="7">
    <source>
        <dbReference type="EMBL" id="KAE9001812.1"/>
    </source>
</evidence>
<comment type="subcellular location">
    <subcellularLocation>
        <location evidence="1 5">Secreted</location>
    </subcellularLocation>
</comment>
<evidence type="ECO:0000256" key="1">
    <source>
        <dbReference type="ARBA" id="ARBA00004613"/>
    </source>
</evidence>
<comment type="domain">
    <text evidence="5">The RxLR-dEER motif acts to carry the protein into the host cell cytoplasm through binding to cell surface phosphatidylinositol-3-phosphate.</text>
</comment>
<evidence type="ECO:0000313" key="10">
    <source>
        <dbReference type="Proteomes" id="UP000434957"/>
    </source>
</evidence>
<dbReference type="EMBL" id="QXFT01001420">
    <property type="protein sequence ID" value="KAE9319141.1"/>
    <property type="molecule type" value="Genomic_DNA"/>
</dbReference>
<evidence type="ECO:0000256" key="2">
    <source>
        <dbReference type="ARBA" id="ARBA00010400"/>
    </source>
</evidence>
<gene>
    <name evidence="6" type="ORF">PR001_g26356</name>
    <name evidence="7" type="ORF">PR002_g17807</name>
    <name evidence="8" type="ORF">PR003_g18051</name>
</gene>
<feature type="chain" id="PRO_5034169505" description="RxLR effector protein" evidence="5">
    <location>
        <begin position="24"/>
        <end position="159"/>
    </location>
</feature>
<organism evidence="6 9">
    <name type="scientific">Phytophthora rubi</name>
    <dbReference type="NCBI Taxonomy" id="129364"/>
    <lineage>
        <taxon>Eukaryota</taxon>
        <taxon>Sar</taxon>
        <taxon>Stramenopiles</taxon>
        <taxon>Oomycota</taxon>
        <taxon>Peronosporomycetes</taxon>
        <taxon>Peronosporales</taxon>
        <taxon>Peronosporaceae</taxon>
        <taxon>Phytophthora</taxon>
    </lineage>
</organism>
<keyword evidence="3 5" id="KW-0964">Secreted</keyword>
<dbReference type="Proteomes" id="UP000434957">
    <property type="component" value="Unassembled WGS sequence"/>
</dbReference>
<evidence type="ECO:0000313" key="8">
    <source>
        <dbReference type="EMBL" id="KAE9319141.1"/>
    </source>
</evidence>
<feature type="signal peptide" evidence="5">
    <location>
        <begin position="1"/>
        <end position="23"/>
    </location>
</feature>
<dbReference type="GO" id="GO:0005576">
    <property type="term" value="C:extracellular region"/>
    <property type="evidence" value="ECO:0007669"/>
    <property type="project" value="UniProtKB-SubCell"/>
</dbReference>
<reference evidence="9 11" key="1">
    <citation type="submission" date="2018-09" db="EMBL/GenBank/DDBJ databases">
        <title>Genomic investigation of the strawberry pathogen Phytophthora fragariae indicates pathogenicity is determined by transcriptional variation in three key races.</title>
        <authorList>
            <person name="Adams T.M."/>
            <person name="Armitage A.D."/>
            <person name="Sobczyk M.K."/>
            <person name="Bates H.J."/>
            <person name="Dunwell J.M."/>
            <person name="Nellist C.F."/>
            <person name="Harrison R.J."/>
        </authorList>
    </citation>
    <scope>NUCLEOTIDE SEQUENCE [LARGE SCALE GENOMIC DNA]</scope>
    <source>
        <strain evidence="6 9">SCRP249</strain>
        <strain evidence="7 11">SCRP324</strain>
        <strain evidence="8 10">SCRP333</strain>
    </source>
</reference>
<evidence type="ECO:0000256" key="4">
    <source>
        <dbReference type="ARBA" id="ARBA00022729"/>
    </source>
</evidence>
<proteinExistence type="inferred from homology"/>
<dbReference type="Proteomes" id="UP000429607">
    <property type="component" value="Unassembled WGS sequence"/>
</dbReference>
<evidence type="ECO:0000256" key="3">
    <source>
        <dbReference type="ARBA" id="ARBA00022525"/>
    </source>
</evidence>
<protein>
    <recommendedName>
        <fullName evidence="5">RxLR effector protein</fullName>
    </recommendedName>
</protein>
<dbReference type="EMBL" id="QXFU01001467">
    <property type="protein sequence ID" value="KAE9001812.1"/>
    <property type="molecule type" value="Genomic_DNA"/>
</dbReference>
<keyword evidence="4 5" id="KW-0732">Signal</keyword>
<dbReference type="InterPro" id="IPR031825">
    <property type="entry name" value="RXLR"/>
</dbReference>
<evidence type="ECO:0000313" key="11">
    <source>
        <dbReference type="Proteomes" id="UP000435112"/>
    </source>
</evidence>
<evidence type="ECO:0000313" key="6">
    <source>
        <dbReference type="EMBL" id="KAE8973284.1"/>
    </source>
</evidence>
<dbReference type="Proteomes" id="UP000435112">
    <property type="component" value="Unassembled WGS sequence"/>
</dbReference>
<dbReference type="OrthoDB" id="115632at2759"/>
<evidence type="ECO:0000256" key="5">
    <source>
        <dbReference type="RuleBase" id="RU367124"/>
    </source>
</evidence>
<dbReference type="AlphaFoldDB" id="A0A6A3HYM1"/>
<comment type="function">
    <text evidence="5">Effector that suppresses plant defense responses during pathogen infection.</text>
</comment>
<accession>A0A6A3HYM1</accession>
<dbReference type="EMBL" id="QXFV01003871">
    <property type="protein sequence ID" value="KAE8973284.1"/>
    <property type="molecule type" value="Genomic_DNA"/>
</dbReference>
<sequence>MRLSYVVLVAAAALVLTLDATTATSDAMLAKPKMDLSSANEDTRNDRRFLRVHKANNGEDEEERGWGDWAAAQKILLKLSLADNNGKARIISEVREPALLEALFARAKSHLEAAFPSFRDGMHIDAFITMLKASNLDDEAQGLLVSAYSKYWTSVHFKG</sequence>
<comment type="caution">
    <text evidence="6">The sequence shown here is derived from an EMBL/GenBank/DDBJ whole genome shotgun (WGS) entry which is preliminary data.</text>
</comment>
<comment type="similarity">
    <text evidence="2 5">Belongs to the RxLR effector family.</text>
</comment>
<dbReference type="Pfam" id="PF16810">
    <property type="entry name" value="RXLR"/>
    <property type="match status" value="1"/>
</dbReference>